<dbReference type="Proteomes" id="UP000327493">
    <property type="component" value="Chromosome 1"/>
</dbReference>
<comment type="caution">
    <text evidence="3">The sequence shown here is derived from an EMBL/GenBank/DDBJ whole genome shotgun (WGS) entry which is preliminary data.</text>
</comment>
<feature type="active site" evidence="1">
    <location>
        <position position="57"/>
    </location>
</feature>
<dbReference type="PANTHER" id="PTHR10127:SF839">
    <property type="entry name" value="HATCHING ENZYME 1.2-RELATED"/>
    <property type="match status" value="1"/>
</dbReference>
<evidence type="ECO:0000259" key="2">
    <source>
        <dbReference type="PROSITE" id="PS51864"/>
    </source>
</evidence>
<dbReference type="PROSITE" id="PS51864">
    <property type="entry name" value="ASTACIN"/>
    <property type="match status" value="1"/>
</dbReference>
<dbReference type="AlphaFoldDB" id="A0A5J5DRQ5"/>
<dbReference type="SUPFAM" id="SSF55486">
    <property type="entry name" value="Metalloproteases ('zincins'), catalytic domain"/>
    <property type="match status" value="1"/>
</dbReference>
<dbReference type="Gene3D" id="3.40.390.10">
    <property type="entry name" value="Collagenase (Catalytic Domain)"/>
    <property type="match status" value="1"/>
</dbReference>
<sequence length="256" mass="28691">MQTFHSKTCNRLVPRKKDYVGVENKAGCFSSLGRVGGSQVISLNRQGCLCCSIVQHEVTPALGSQHEQTRSARSNYCMYFRIKWKNFDPQMAYDSYKQSTNIQNIPYGYSSIMHYRRTVFFINGKDSITPSPNPNTQIGQRQGCRIRPYAQLSEEGEKKNPHCSSYSNISLGVSFAAKQSFGPLLQAVLTLAEMAINFVKPVKSKAALSLPSTRVLLEAPHFLGEWGRVGKVEWGHTSQAGTRRITARGSVWLYKL</sequence>
<dbReference type="PANTHER" id="PTHR10127">
    <property type="entry name" value="DISCOIDIN, CUB, EGF, LAMININ , AND ZINC METALLOPROTEASE DOMAIN CONTAINING"/>
    <property type="match status" value="1"/>
</dbReference>
<name>A0A5J5DRQ5_9PERO</name>
<comment type="caution">
    <text evidence="1">Lacks conserved residue(s) required for the propagation of feature annotation.</text>
</comment>
<organism evidence="3 4">
    <name type="scientific">Etheostoma spectabile</name>
    <name type="common">orangethroat darter</name>
    <dbReference type="NCBI Taxonomy" id="54343"/>
    <lineage>
        <taxon>Eukaryota</taxon>
        <taxon>Metazoa</taxon>
        <taxon>Chordata</taxon>
        <taxon>Craniata</taxon>
        <taxon>Vertebrata</taxon>
        <taxon>Euteleostomi</taxon>
        <taxon>Actinopterygii</taxon>
        <taxon>Neopterygii</taxon>
        <taxon>Teleostei</taxon>
        <taxon>Neoteleostei</taxon>
        <taxon>Acanthomorphata</taxon>
        <taxon>Eupercaria</taxon>
        <taxon>Perciformes</taxon>
        <taxon>Percoidei</taxon>
        <taxon>Percidae</taxon>
        <taxon>Etheostomatinae</taxon>
        <taxon>Etheostoma</taxon>
    </lineage>
</organism>
<keyword evidence="4" id="KW-1185">Reference proteome</keyword>
<proteinExistence type="predicted"/>
<dbReference type="Pfam" id="PF01400">
    <property type="entry name" value="Astacin"/>
    <property type="match status" value="1"/>
</dbReference>
<protein>
    <recommendedName>
        <fullName evidence="2">Peptidase M12A domain-containing protein</fullName>
    </recommendedName>
</protein>
<dbReference type="InterPro" id="IPR001506">
    <property type="entry name" value="Peptidase_M12A"/>
</dbReference>
<dbReference type="GO" id="GO:0004222">
    <property type="term" value="F:metalloendopeptidase activity"/>
    <property type="evidence" value="ECO:0007669"/>
    <property type="project" value="InterPro"/>
</dbReference>
<accession>A0A5J5DRQ5</accession>
<reference evidence="3 4" key="1">
    <citation type="submission" date="2019-08" db="EMBL/GenBank/DDBJ databases">
        <title>A chromosome-level genome assembly, high-density linkage maps, and genome scans reveal the genomic architecture of hybrid incompatibilities underlying speciation via character displacement in darters (Percidae: Etheostominae).</title>
        <authorList>
            <person name="Moran R.L."/>
            <person name="Catchen J.M."/>
            <person name="Fuller R.C."/>
        </authorList>
    </citation>
    <scope>NUCLEOTIDE SEQUENCE [LARGE SCALE GENOMIC DNA]</scope>
    <source>
        <strain evidence="3">EspeVRDwgs_2016</strain>
        <tissue evidence="3">Muscle</tissue>
    </source>
</reference>
<feature type="domain" description="Peptidase M12A" evidence="2">
    <location>
        <begin position="1"/>
        <end position="164"/>
    </location>
</feature>
<dbReference type="SMART" id="SM00235">
    <property type="entry name" value="ZnMc"/>
    <property type="match status" value="1"/>
</dbReference>
<evidence type="ECO:0000313" key="3">
    <source>
        <dbReference type="EMBL" id="KAA8596010.1"/>
    </source>
</evidence>
<evidence type="ECO:0000313" key="4">
    <source>
        <dbReference type="Proteomes" id="UP000327493"/>
    </source>
</evidence>
<dbReference type="EMBL" id="VOFY01000001">
    <property type="protein sequence ID" value="KAA8596010.1"/>
    <property type="molecule type" value="Genomic_DNA"/>
</dbReference>
<dbReference type="GO" id="GO:0006508">
    <property type="term" value="P:proteolysis"/>
    <property type="evidence" value="ECO:0007669"/>
    <property type="project" value="InterPro"/>
</dbReference>
<dbReference type="InterPro" id="IPR006026">
    <property type="entry name" value="Peptidase_Metallo"/>
</dbReference>
<dbReference type="InterPro" id="IPR024079">
    <property type="entry name" value="MetalloPept_cat_dom_sf"/>
</dbReference>
<dbReference type="GO" id="GO:0008270">
    <property type="term" value="F:zinc ion binding"/>
    <property type="evidence" value="ECO:0007669"/>
    <property type="project" value="InterPro"/>
</dbReference>
<evidence type="ECO:0000256" key="1">
    <source>
        <dbReference type="PROSITE-ProRule" id="PRU01211"/>
    </source>
</evidence>
<gene>
    <name evidence="3" type="ORF">FQN60_011301</name>
</gene>